<accession>A0AAV6WTN6</accession>
<keyword evidence="5" id="KW-1185">Reference proteome</keyword>
<evidence type="ECO:0008006" key="6">
    <source>
        <dbReference type="Google" id="ProtNLM"/>
    </source>
</evidence>
<reference evidence="4" key="1">
    <citation type="submission" date="2019-10" db="EMBL/GenBank/DDBJ databases">
        <authorList>
            <person name="Zhang R."/>
            <person name="Pan Y."/>
            <person name="Wang J."/>
            <person name="Ma R."/>
            <person name="Yu S."/>
        </authorList>
    </citation>
    <scope>NUCLEOTIDE SEQUENCE</scope>
    <source>
        <strain evidence="4">LA-IB0</strain>
        <tissue evidence="4">Leaf</tissue>
    </source>
</reference>
<dbReference type="InterPro" id="IPR004158">
    <property type="entry name" value="DUF247_pln"/>
</dbReference>
<dbReference type="InterPro" id="IPR018289">
    <property type="entry name" value="MULE_transposase_dom"/>
</dbReference>
<evidence type="ECO:0000313" key="4">
    <source>
        <dbReference type="EMBL" id="KAG8370283.1"/>
    </source>
</evidence>
<evidence type="ECO:0000256" key="1">
    <source>
        <dbReference type="SAM" id="MobiDB-lite"/>
    </source>
</evidence>
<feature type="region of interest" description="Disordered" evidence="1">
    <location>
        <begin position="1"/>
        <end position="23"/>
    </location>
</feature>
<proteinExistence type="predicted"/>
<feature type="domain" description="Transposase MuDR plant" evidence="2">
    <location>
        <begin position="203"/>
        <end position="267"/>
    </location>
</feature>
<dbReference type="Pfam" id="PF03140">
    <property type="entry name" value="DUF247"/>
    <property type="match status" value="1"/>
</dbReference>
<evidence type="ECO:0000259" key="3">
    <source>
        <dbReference type="Pfam" id="PF10551"/>
    </source>
</evidence>
<name>A0AAV6WTN6_9LAMI</name>
<organism evidence="4 5">
    <name type="scientific">Buddleja alternifolia</name>
    <dbReference type="NCBI Taxonomy" id="168488"/>
    <lineage>
        <taxon>Eukaryota</taxon>
        <taxon>Viridiplantae</taxon>
        <taxon>Streptophyta</taxon>
        <taxon>Embryophyta</taxon>
        <taxon>Tracheophyta</taxon>
        <taxon>Spermatophyta</taxon>
        <taxon>Magnoliopsida</taxon>
        <taxon>eudicotyledons</taxon>
        <taxon>Gunneridae</taxon>
        <taxon>Pentapetalae</taxon>
        <taxon>asterids</taxon>
        <taxon>lamiids</taxon>
        <taxon>Lamiales</taxon>
        <taxon>Scrophulariaceae</taxon>
        <taxon>Buddlejeae</taxon>
        <taxon>Buddleja</taxon>
    </lineage>
</organism>
<protein>
    <recommendedName>
        <fullName evidence="6">Transposase</fullName>
    </recommendedName>
</protein>
<dbReference type="Pfam" id="PF03108">
    <property type="entry name" value="DBD_Tnp_Mut"/>
    <property type="match status" value="1"/>
</dbReference>
<dbReference type="InterPro" id="IPR004332">
    <property type="entry name" value="Transposase_MuDR"/>
</dbReference>
<dbReference type="PANTHER" id="PTHR31973:SF187">
    <property type="entry name" value="MUTATOR TRANSPOSASE MUDRA PROTEIN"/>
    <property type="match status" value="1"/>
</dbReference>
<feature type="domain" description="MULE transposase" evidence="3">
    <location>
        <begin position="399"/>
        <end position="447"/>
    </location>
</feature>
<dbReference type="AlphaFoldDB" id="A0AAV6WTN6"/>
<gene>
    <name evidence="4" type="ORF">BUALT_Bualt14G0100900</name>
</gene>
<evidence type="ECO:0000259" key="2">
    <source>
        <dbReference type="Pfam" id="PF03108"/>
    </source>
</evidence>
<feature type="compositionally biased region" description="Basic and acidic residues" evidence="1">
    <location>
        <begin position="7"/>
        <end position="22"/>
    </location>
</feature>
<dbReference type="Proteomes" id="UP000826271">
    <property type="component" value="Unassembled WGS sequence"/>
</dbReference>
<sequence length="466" mass="53929">MLNDNDEEKKDDDKEEEDKPPLMEEITIPSVTELVEVGVQFLPTKGGITSIDFDKESRTFHIPIINLDENSEVVLRNLVAYEACSASGPLVLTRYTELMNGIIDTENDAKLLCERRIIINHLKNEKEVTGLWNGMNSIEERERDEGEKGIWGESREVQRRANEEEWYSDVEEENEDDLDALRGSDEEGERYAVWNDDMEKRGVDLFVGLQFATRKKYKEVLKDWVVRRGWDLKFLKSERDKVTAICKNGCDWRIHASSVMKTSSYQIKSIKGKHICNHRTDNMQADYKYIGKRIQHFIKDNPNEGLESLKNKIRRDVQVECSMHKVYRAKRYALELLRGDVKEQYNRLYDYCATVVKHNPNSSMVLKVDRSLTPPVLERMYCCLSGCKEGLLDGCRPIIGLDGCFLKGLYKGQLLTAVGRDGNDNLVPIAYAMVEVEKFDTWEWFLNLLLRDIGSHEDRGWAFLSD</sequence>
<dbReference type="PANTHER" id="PTHR31973">
    <property type="entry name" value="POLYPROTEIN, PUTATIVE-RELATED"/>
    <property type="match status" value="1"/>
</dbReference>
<evidence type="ECO:0000313" key="5">
    <source>
        <dbReference type="Proteomes" id="UP000826271"/>
    </source>
</evidence>
<dbReference type="EMBL" id="WHWC01000014">
    <property type="protein sequence ID" value="KAG8370283.1"/>
    <property type="molecule type" value="Genomic_DNA"/>
</dbReference>
<comment type="caution">
    <text evidence="4">The sequence shown here is derived from an EMBL/GenBank/DDBJ whole genome shotgun (WGS) entry which is preliminary data.</text>
</comment>
<dbReference type="Pfam" id="PF10551">
    <property type="entry name" value="MULE"/>
    <property type="match status" value="1"/>
</dbReference>